<feature type="non-terminal residue" evidence="2">
    <location>
        <position position="229"/>
    </location>
</feature>
<sequence length="229" mass="25866">MDRNESPPPPGPSQHRILVQCHPQDREAASVAMAEDDAAVEKKRNEQDADDETWTPSSSQESNESVEYEEHNEGNELGNPDTPQATAIDNDGSDNDGSDNDGSDNDGSDTAAEDEDNGDDTEKSSLQKDPGVPDYPPALTFDVLLEVLRRRKKYNGPIPRFIERYISGLAKLSYQEWNVVVKLVRENEKTLAKYLAQDHGKRNDLKEDSEILVKAWEQSWREFYGWTRQ</sequence>
<evidence type="ECO:0000313" key="2">
    <source>
        <dbReference type="EMBL" id="TBU34809.1"/>
    </source>
</evidence>
<dbReference type="AlphaFoldDB" id="A0A4Q9N2S2"/>
<protein>
    <submittedName>
        <fullName evidence="2">Uncharacterized protein</fullName>
    </submittedName>
</protein>
<proteinExistence type="predicted"/>
<feature type="region of interest" description="Disordered" evidence="1">
    <location>
        <begin position="1"/>
        <end position="138"/>
    </location>
</feature>
<feature type="compositionally biased region" description="Polar residues" evidence="1">
    <location>
        <begin position="54"/>
        <end position="65"/>
    </location>
</feature>
<dbReference type="EMBL" id="ML143388">
    <property type="protein sequence ID" value="TBU34809.1"/>
    <property type="molecule type" value="Genomic_DNA"/>
</dbReference>
<organism evidence="2">
    <name type="scientific">Dichomitus squalens</name>
    <dbReference type="NCBI Taxonomy" id="114155"/>
    <lineage>
        <taxon>Eukaryota</taxon>
        <taxon>Fungi</taxon>
        <taxon>Dikarya</taxon>
        <taxon>Basidiomycota</taxon>
        <taxon>Agaricomycotina</taxon>
        <taxon>Agaricomycetes</taxon>
        <taxon>Polyporales</taxon>
        <taxon>Polyporaceae</taxon>
        <taxon>Dichomitus</taxon>
    </lineage>
</organism>
<feature type="compositionally biased region" description="Acidic residues" evidence="1">
    <location>
        <begin position="91"/>
        <end position="119"/>
    </location>
</feature>
<gene>
    <name evidence="2" type="ORF">BD311DRAFT_683038</name>
</gene>
<reference evidence="2" key="1">
    <citation type="submission" date="2019-01" db="EMBL/GenBank/DDBJ databases">
        <title>Draft genome sequences of three monokaryotic isolates of the white-rot basidiomycete fungus Dichomitus squalens.</title>
        <authorList>
            <consortium name="DOE Joint Genome Institute"/>
            <person name="Lopez S.C."/>
            <person name="Andreopoulos B."/>
            <person name="Pangilinan J."/>
            <person name="Lipzen A."/>
            <person name="Riley R."/>
            <person name="Ahrendt S."/>
            <person name="Ng V."/>
            <person name="Barry K."/>
            <person name="Daum C."/>
            <person name="Grigoriev I.V."/>
            <person name="Hilden K.S."/>
            <person name="Makela M.R."/>
            <person name="de Vries R.P."/>
        </authorList>
    </citation>
    <scope>NUCLEOTIDE SEQUENCE [LARGE SCALE GENOMIC DNA]</scope>
    <source>
        <strain evidence="2">OM18370.1</strain>
    </source>
</reference>
<evidence type="ECO:0000256" key="1">
    <source>
        <dbReference type="SAM" id="MobiDB-lite"/>
    </source>
</evidence>
<feature type="compositionally biased region" description="Pro residues" evidence="1">
    <location>
        <begin position="1"/>
        <end position="12"/>
    </location>
</feature>
<dbReference type="Proteomes" id="UP000292957">
    <property type="component" value="Unassembled WGS sequence"/>
</dbReference>
<accession>A0A4Q9N2S2</accession>
<name>A0A4Q9N2S2_9APHY</name>